<reference evidence="3 4" key="2">
    <citation type="submission" date="2023-11" db="EMBL/GenBank/DDBJ databases">
        <authorList>
            <person name="Lara A.C."/>
            <person name="Chronakova A."/>
        </authorList>
    </citation>
    <scope>NUCLEOTIDE SEQUENCE [LARGE SCALE GENOMIC DNA]</scope>
    <source>
        <strain evidence="3 4">BCCO 10_0061</strain>
    </source>
</reference>
<dbReference type="SUPFAM" id="SSF52540">
    <property type="entry name" value="P-loop containing nucleoside triphosphate hydrolases"/>
    <property type="match status" value="1"/>
</dbReference>
<evidence type="ECO:0000313" key="3">
    <source>
        <dbReference type="EMBL" id="MDX8147928.1"/>
    </source>
</evidence>
<dbReference type="Gene3D" id="1.25.40.10">
    <property type="entry name" value="Tetratricopeptide repeat domain"/>
    <property type="match status" value="2"/>
</dbReference>
<dbReference type="Proteomes" id="UP001285352">
    <property type="component" value="Unassembled WGS sequence"/>
</dbReference>
<comment type="caution">
    <text evidence="3">The sequence shown here is derived from an EMBL/GenBank/DDBJ whole genome shotgun (WGS) entry which is preliminary data.</text>
</comment>
<evidence type="ECO:0000313" key="4">
    <source>
        <dbReference type="Proteomes" id="UP001285352"/>
    </source>
</evidence>
<dbReference type="InterPro" id="IPR011990">
    <property type="entry name" value="TPR-like_helical_dom_sf"/>
</dbReference>
<dbReference type="EMBL" id="JAXAVU010000014">
    <property type="protein sequence ID" value="MDX8147928.1"/>
    <property type="molecule type" value="Genomic_DNA"/>
</dbReference>
<dbReference type="Pfam" id="PF13374">
    <property type="entry name" value="TPR_10"/>
    <property type="match status" value="1"/>
</dbReference>
<dbReference type="PANTHER" id="PTHR46082:SF6">
    <property type="entry name" value="AAA+ ATPASE DOMAIN-CONTAINING PROTEIN-RELATED"/>
    <property type="match status" value="1"/>
</dbReference>
<reference evidence="3 4" key="1">
    <citation type="submission" date="2023-11" db="EMBL/GenBank/DDBJ databases">
        <title>Lentzea sokolovensis, sp. nov., Lentzea kristufkii, sp. nov., and Lentzea miocenensis, sp. nov., rare actinobacteria from Sokolov Coal Basin, Miocene lacustrine sediment, Czech Republic.</title>
        <authorList>
            <person name="Lara A."/>
            <person name="Kotroba L."/>
            <person name="Nouioui I."/>
            <person name="Neumann-Schaal M."/>
            <person name="Mast Y."/>
            <person name="Chronakova A."/>
        </authorList>
    </citation>
    <scope>NUCLEOTIDE SEQUENCE [LARGE SCALE GENOMIC DNA]</scope>
    <source>
        <strain evidence="3 4">BCCO 10_0061</strain>
    </source>
</reference>
<name>A0ABU4V7Z7_9PSEU</name>
<organism evidence="3 4">
    <name type="scientific">Lentzea sokolovensis</name>
    <dbReference type="NCBI Taxonomy" id="3095429"/>
    <lineage>
        <taxon>Bacteria</taxon>
        <taxon>Bacillati</taxon>
        <taxon>Actinomycetota</taxon>
        <taxon>Actinomycetes</taxon>
        <taxon>Pseudonocardiales</taxon>
        <taxon>Pseudonocardiaceae</taxon>
        <taxon>Lentzea</taxon>
    </lineage>
</organism>
<dbReference type="InterPro" id="IPR053137">
    <property type="entry name" value="NLR-like"/>
</dbReference>
<sequence>MTAKTTKDRLRQRLRSHVPRKPMLIGLSSVTVGIAGLLYELDQYVAGSLVLVTGGVLGAASERLTRLARQDHDARSASPHGCDLDGSSHREGQIWNIPRPTATFAGRHSDLARLKRRLARSSVSLAAVALHGVPGLGKTQLAMAYAERHRSDFDLGWWLNGSSRLWAVAGLAELAGQLGVGLNDQEQAARAAVAELGRRERWLLIIDDPLDQADLEGLIPNGPGQVIITSRNPSWSTVASTYEVSPFSTADAVKLLLAHSGDKNKEAAAVIADQMQGLPLALVQAGTYCRSGAITLDEYAQRFLTSQARLLEEGSPGPYPLTVAVTVRLVLAQLRRESPVATQLLYLFAHMGPTGLPHDLPAHAPHVLPRRLARLAQDPVSLDKAIQVLVRTSLISPDRPGYLRMHGVVQEIVRADVDRRTNTLWQRAMRRCRTIRDNGNSWGVARWLDSVGRLLVHAFPADTEDLSRWTRCAELQPHLDAYAGLAGHYSSDGLILANACERLAFYLCDRGEFAAAEHRHNQTLSLRKKALGAKHPETLAHQHRLGQMLTLRGDYIQSAERLRQLHTVQLRTGGPTDPATLGTQLRLAFAVFELGELREAERLARDVWNFLRNSFGEDHKDTLQARFVLGAVLFESKLDEASQHNTAVHQAFDEVYGREHLRSLMAWHNWARNRAEVGAYEQARSELTEILSITSRVHGPRHPFTLFAQHNLARTLWLQGAELNSVQAHFEATLAAREEAMGPRHPKTLTTRHYLARVLAKQGDVEAAERQLLHIIECRHSVLGHRHPQTMLAIEDLERLRTSGTMSVNGVDAARRLRPDLTEG</sequence>
<accession>A0ABU4V7Z7</accession>
<dbReference type="Pfam" id="PF13424">
    <property type="entry name" value="TPR_12"/>
    <property type="match status" value="3"/>
</dbReference>
<dbReference type="PANTHER" id="PTHR46082">
    <property type="entry name" value="ATP/GTP-BINDING PROTEIN-RELATED"/>
    <property type="match status" value="1"/>
</dbReference>
<dbReference type="Gene3D" id="3.40.50.300">
    <property type="entry name" value="P-loop containing nucleotide triphosphate hydrolases"/>
    <property type="match status" value="1"/>
</dbReference>
<feature type="region of interest" description="Disordered" evidence="1">
    <location>
        <begin position="70"/>
        <end position="89"/>
    </location>
</feature>
<dbReference type="InterPro" id="IPR002182">
    <property type="entry name" value="NB-ARC"/>
</dbReference>
<dbReference type="RefSeq" id="WP_319979964.1">
    <property type="nucleotide sequence ID" value="NZ_JAXAVU010000014.1"/>
</dbReference>
<dbReference type="SUPFAM" id="SSF48452">
    <property type="entry name" value="TPR-like"/>
    <property type="match status" value="2"/>
</dbReference>
<feature type="domain" description="NB-ARC" evidence="2">
    <location>
        <begin position="110"/>
        <end position="258"/>
    </location>
</feature>
<keyword evidence="4" id="KW-1185">Reference proteome</keyword>
<dbReference type="Pfam" id="PF00931">
    <property type="entry name" value="NB-ARC"/>
    <property type="match status" value="1"/>
</dbReference>
<protein>
    <submittedName>
        <fullName evidence="3">Tetratricopeptide repeat protein</fullName>
    </submittedName>
</protein>
<evidence type="ECO:0000256" key="1">
    <source>
        <dbReference type="SAM" id="MobiDB-lite"/>
    </source>
</evidence>
<gene>
    <name evidence="3" type="ORF">SK854_37850</name>
</gene>
<proteinExistence type="predicted"/>
<evidence type="ECO:0000259" key="2">
    <source>
        <dbReference type="Pfam" id="PF00931"/>
    </source>
</evidence>
<dbReference type="InterPro" id="IPR027417">
    <property type="entry name" value="P-loop_NTPase"/>
</dbReference>